<dbReference type="RefSeq" id="WP_347939294.1">
    <property type="nucleotide sequence ID" value="NZ_CP157197.1"/>
</dbReference>
<gene>
    <name evidence="1" type="primary">trhO</name>
    <name evidence="3" type="ORF">AAGW17_02175</name>
</gene>
<accession>A0AAU7BZK0</accession>
<protein>
    <recommendedName>
        <fullName evidence="1">tRNA uridine(34) hydroxylase</fullName>
        <ecNumber evidence="1">1.14.-.-</ecNumber>
    </recommendedName>
    <alternativeName>
        <fullName evidence="1">tRNA hydroxylation protein O</fullName>
    </alternativeName>
</protein>
<dbReference type="Pfam" id="PF17773">
    <property type="entry name" value="UPF0176_N"/>
    <property type="match status" value="1"/>
</dbReference>
<reference evidence="3" key="1">
    <citation type="submission" date="2024-05" db="EMBL/GenBank/DDBJ databases">
        <title>Characterization of a novel Rickettsia species. (Rickettsia oklahomia sp. nov.) from Amblyomma americanum ticks.</title>
        <authorList>
            <person name="Korla P.K."/>
            <person name="Karounos M."/>
            <person name="Wilson J.M."/>
            <person name="Little S.E."/>
            <person name="Qurollo B.A."/>
        </authorList>
    </citation>
    <scope>NUCLEOTIDE SEQUENCE</scope>
    <source>
        <strain evidence="3">Oklahoma-10</strain>
    </source>
</reference>
<proteinExistence type="inferred from homology"/>
<dbReference type="CDD" id="cd01518">
    <property type="entry name" value="RHOD_YceA"/>
    <property type="match status" value="1"/>
</dbReference>
<dbReference type="InterPro" id="IPR001763">
    <property type="entry name" value="Rhodanese-like_dom"/>
</dbReference>
<name>A0AAU7BZK0_9RICK</name>
<keyword evidence="1" id="KW-0560">Oxidoreductase</keyword>
<sequence length="249" mass="28459">MNEKIAILSAYSFVNIEEPENLIPKLLLIGKRKYIRGTILLSQEGFNGSFSGSYENVNLVLEELIKLTGTKDVNVKINYSDAHPFQKLKVRLKKEIVAMNVNDLDVDLFKGKYIEPKDWDSFITQQDVIVIDTRNTYEVEVGTFKSAINPYTETFKQFPAWVRQNEKLLKGKKIAMFCTGGIRCEKSTSLLKSIGYDEVYHLKGGILQYLEDTQNKNNLWQGKCFVFDNRRAVSDDLSPAEGYTRLSST</sequence>
<dbReference type="EC" id="1.14.-.-" evidence="1"/>
<evidence type="ECO:0000313" key="3">
    <source>
        <dbReference type="EMBL" id="XBG66671.1"/>
    </source>
</evidence>
<comment type="catalytic activity">
    <reaction evidence="1">
        <text>uridine(34) in tRNA + AH2 + O2 = 5-hydroxyuridine(34) in tRNA + A + H2O</text>
        <dbReference type="Rhea" id="RHEA:64224"/>
        <dbReference type="Rhea" id="RHEA-COMP:11727"/>
        <dbReference type="Rhea" id="RHEA-COMP:13381"/>
        <dbReference type="ChEBI" id="CHEBI:13193"/>
        <dbReference type="ChEBI" id="CHEBI:15377"/>
        <dbReference type="ChEBI" id="CHEBI:15379"/>
        <dbReference type="ChEBI" id="CHEBI:17499"/>
        <dbReference type="ChEBI" id="CHEBI:65315"/>
        <dbReference type="ChEBI" id="CHEBI:136877"/>
    </reaction>
</comment>
<comment type="similarity">
    <text evidence="1">Belongs to the TrhO family.</text>
</comment>
<dbReference type="EMBL" id="CP157197">
    <property type="protein sequence ID" value="XBG66671.1"/>
    <property type="molecule type" value="Genomic_DNA"/>
</dbReference>
<dbReference type="SUPFAM" id="SSF52821">
    <property type="entry name" value="Rhodanese/Cell cycle control phosphatase"/>
    <property type="match status" value="1"/>
</dbReference>
<dbReference type="KEGG" id="rof:AAGW17_02175"/>
<dbReference type="HAMAP" id="MF_00469">
    <property type="entry name" value="TrhO"/>
    <property type="match status" value="1"/>
</dbReference>
<dbReference type="GO" id="GO:0006400">
    <property type="term" value="P:tRNA modification"/>
    <property type="evidence" value="ECO:0007669"/>
    <property type="project" value="UniProtKB-UniRule"/>
</dbReference>
<dbReference type="PANTHER" id="PTHR43268:SF3">
    <property type="entry name" value="RHODANESE-LIKE DOMAIN-CONTAINING PROTEIN 7-RELATED"/>
    <property type="match status" value="1"/>
</dbReference>
<dbReference type="Gene3D" id="3.30.70.100">
    <property type="match status" value="1"/>
</dbReference>
<organism evidence="3">
    <name type="scientific">Rickettsia oklahomensis</name>
    <dbReference type="NCBI Taxonomy" id="3141789"/>
    <lineage>
        <taxon>Bacteria</taxon>
        <taxon>Pseudomonadati</taxon>
        <taxon>Pseudomonadota</taxon>
        <taxon>Alphaproteobacteria</taxon>
        <taxon>Rickettsiales</taxon>
        <taxon>Rickettsiaceae</taxon>
        <taxon>Rickettsieae</taxon>
        <taxon>Rickettsia</taxon>
        <taxon>belli group</taxon>
    </lineage>
</organism>
<dbReference type="PROSITE" id="PS50206">
    <property type="entry name" value="RHODANESE_3"/>
    <property type="match status" value="1"/>
</dbReference>
<feature type="domain" description="Rhodanese" evidence="2">
    <location>
        <begin position="124"/>
        <end position="218"/>
    </location>
</feature>
<dbReference type="SMART" id="SM00450">
    <property type="entry name" value="RHOD"/>
    <property type="match status" value="1"/>
</dbReference>
<evidence type="ECO:0000259" key="2">
    <source>
        <dbReference type="PROSITE" id="PS50206"/>
    </source>
</evidence>
<dbReference type="GO" id="GO:0016705">
    <property type="term" value="F:oxidoreductase activity, acting on paired donors, with incorporation or reduction of molecular oxygen"/>
    <property type="evidence" value="ECO:0007669"/>
    <property type="project" value="UniProtKB-UniRule"/>
</dbReference>
<comment type="function">
    <text evidence="1">Catalyzes oxygen-dependent 5-hydroxyuridine (ho5U) modification at position 34 in tRNAs.</text>
</comment>
<dbReference type="InterPro" id="IPR020936">
    <property type="entry name" value="TrhO"/>
</dbReference>
<dbReference type="Gene3D" id="3.40.250.10">
    <property type="entry name" value="Rhodanese-like domain"/>
    <property type="match status" value="1"/>
</dbReference>
<dbReference type="InterPro" id="IPR040503">
    <property type="entry name" value="TRHO_N"/>
</dbReference>
<keyword evidence="1" id="KW-0819">tRNA processing</keyword>
<dbReference type="InterPro" id="IPR036873">
    <property type="entry name" value="Rhodanese-like_dom_sf"/>
</dbReference>
<evidence type="ECO:0000256" key="1">
    <source>
        <dbReference type="HAMAP-Rule" id="MF_00469"/>
    </source>
</evidence>
<dbReference type="NCBIfam" id="NF002397">
    <property type="entry name" value="PRK01415.1"/>
    <property type="match status" value="1"/>
</dbReference>
<dbReference type="AlphaFoldDB" id="A0AAU7BZK0"/>
<dbReference type="PANTHER" id="PTHR43268">
    <property type="entry name" value="THIOSULFATE SULFURTRANSFERASE/RHODANESE-LIKE DOMAIN-CONTAINING PROTEIN 2"/>
    <property type="match status" value="1"/>
</dbReference>
<dbReference type="Pfam" id="PF00581">
    <property type="entry name" value="Rhodanese"/>
    <property type="match status" value="1"/>
</dbReference>